<proteinExistence type="predicted"/>
<reference evidence="5" key="1">
    <citation type="submission" date="2024-07" db="EMBL/GenBank/DDBJ databases">
        <title>Complete genome sequence of Prevotella sp. YM-2024 GTC17253.</title>
        <authorList>
            <person name="Hayashi M."/>
            <person name="Muto Y."/>
            <person name="Tanaka K."/>
            <person name="Niwa H."/>
        </authorList>
    </citation>
    <scope>NUCLEOTIDE SEQUENCE</scope>
    <source>
        <strain evidence="5">GTC17253</strain>
    </source>
</reference>
<feature type="region of interest" description="Disordered" evidence="4">
    <location>
        <begin position="347"/>
        <end position="394"/>
    </location>
</feature>
<dbReference type="PANTHER" id="PTHR30004:SF6">
    <property type="entry name" value="D-THREONATE 4-PHOSPHATE DEHYDROGENASE"/>
    <property type="match status" value="1"/>
</dbReference>
<feature type="compositionally biased region" description="Basic and acidic residues" evidence="4">
    <location>
        <begin position="353"/>
        <end position="376"/>
    </location>
</feature>
<keyword evidence="2" id="KW-0560">Oxidoreductase</keyword>
<name>A0AB33IZ16_9BACT</name>
<evidence type="ECO:0000313" key="5">
    <source>
        <dbReference type="EMBL" id="BFO71107.1"/>
    </source>
</evidence>
<dbReference type="Pfam" id="PF04166">
    <property type="entry name" value="PdxA"/>
    <property type="match status" value="1"/>
</dbReference>
<dbReference type="GO" id="GO:0046872">
    <property type="term" value="F:metal ion binding"/>
    <property type="evidence" value="ECO:0007669"/>
    <property type="project" value="UniProtKB-KW"/>
</dbReference>
<dbReference type="EMBL" id="AP035785">
    <property type="protein sequence ID" value="BFO71107.1"/>
    <property type="molecule type" value="Genomic_DNA"/>
</dbReference>
<sequence length="394" mass="43928">MNNINIKEMNENRKIRVAITHGDTNGIGYELIFKTFAEPEMLELCTPIIYGSPKTAAYHRKALDIQTNFSIVNSAEEIEDGRINLIPCFDEEVKVDMGQPTPESGKAALKALDCAMTDYRKDLYDVLVTAPLSCGNIEAEGFKFPGHAEYIETSLGDGKKSMIICVHDDLRIATVSNRCAFKDIASDITKDNIQRKATLFFEALRRDFNISNPRIAVLSLNAINKEGELGTEEKEIIEPAINELASQGIQAFGPYTATTFFGSGAYDEFDGILGMYHDQGIAPFKALTDERNVKFAAGIPIVTTSPDMTPCFSIAGQGVVDETAFRHAIFLAIDIFRNRQRYDEPLSHPLPKLYHERRDESEKVRFSIPKKHENGTSRKPQGKPTTNTDTQEES</sequence>
<dbReference type="GO" id="GO:0016491">
    <property type="term" value="F:oxidoreductase activity"/>
    <property type="evidence" value="ECO:0007669"/>
    <property type="project" value="UniProtKB-KW"/>
</dbReference>
<dbReference type="PANTHER" id="PTHR30004">
    <property type="entry name" value="4-HYDROXYTHREONINE-4-PHOSPHATE DEHYDROGENASE"/>
    <property type="match status" value="1"/>
</dbReference>
<feature type="compositionally biased region" description="Polar residues" evidence="4">
    <location>
        <begin position="377"/>
        <end position="394"/>
    </location>
</feature>
<evidence type="ECO:0000256" key="4">
    <source>
        <dbReference type="SAM" id="MobiDB-lite"/>
    </source>
</evidence>
<organism evidence="5">
    <name type="scientific">Prevotella sp. GTC17253</name>
    <dbReference type="NCBI Taxonomy" id="3236793"/>
    <lineage>
        <taxon>Bacteria</taxon>
        <taxon>Pseudomonadati</taxon>
        <taxon>Bacteroidota</taxon>
        <taxon>Bacteroidia</taxon>
        <taxon>Bacteroidales</taxon>
        <taxon>Prevotellaceae</taxon>
        <taxon>Prevotella</taxon>
    </lineage>
</organism>
<keyword evidence="3" id="KW-0520">NAD</keyword>
<evidence type="ECO:0000256" key="3">
    <source>
        <dbReference type="ARBA" id="ARBA00023027"/>
    </source>
</evidence>
<accession>A0AB33IZ16</accession>
<dbReference type="GO" id="GO:0051287">
    <property type="term" value="F:NAD binding"/>
    <property type="evidence" value="ECO:0007669"/>
    <property type="project" value="InterPro"/>
</dbReference>
<dbReference type="InterPro" id="IPR005255">
    <property type="entry name" value="PdxA_fam"/>
</dbReference>
<dbReference type="SUPFAM" id="SSF53659">
    <property type="entry name" value="Isocitrate/Isopropylmalate dehydrogenase-like"/>
    <property type="match status" value="1"/>
</dbReference>
<evidence type="ECO:0000256" key="2">
    <source>
        <dbReference type="ARBA" id="ARBA00023002"/>
    </source>
</evidence>
<evidence type="ECO:0000256" key="1">
    <source>
        <dbReference type="ARBA" id="ARBA00022723"/>
    </source>
</evidence>
<dbReference type="AlphaFoldDB" id="A0AB33IZ16"/>
<keyword evidence="1" id="KW-0479">Metal-binding</keyword>
<protein>
    <submittedName>
        <fullName evidence="5">4-hydroxythreonine-4-phosphate dehydrogenase PdxA</fullName>
    </submittedName>
</protein>
<gene>
    <name evidence="5" type="primary">pdxA</name>
    <name evidence="5" type="ORF">GTC17253_10730</name>
</gene>
<dbReference type="Gene3D" id="3.40.718.10">
    <property type="entry name" value="Isopropylmalate Dehydrogenase"/>
    <property type="match status" value="1"/>
</dbReference>